<gene>
    <name evidence="3" type="ORF">RDB_LOCUS98726</name>
</gene>
<evidence type="ECO:0000256" key="1">
    <source>
        <dbReference type="SAM" id="MobiDB-lite"/>
    </source>
</evidence>
<comment type="caution">
    <text evidence="3">The sequence shown here is derived from an EMBL/GenBank/DDBJ whole genome shotgun (WGS) entry which is preliminary data.</text>
</comment>
<dbReference type="Pfam" id="PF09994">
    <property type="entry name" value="T6SS_Tle1-like_cat"/>
    <property type="match status" value="2"/>
</dbReference>
<feature type="compositionally biased region" description="Basic and acidic residues" evidence="1">
    <location>
        <begin position="380"/>
        <end position="390"/>
    </location>
</feature>
<sequence>MSHALSKIKGLPNHELFKLKLVRTENPVTLVAVLTQRAVNLGVRFDNHRKDYRFNLSEFLGNDDGDWSNGSHFEATANNIELDLSDRENRCLVADLLVVQDNGRSNKGMKYNLDKVIGLVDYDHPVEKETYFRLGVKNQDSLSRTLVLCFDGTSNHFSNRNTNVVKMFELLKKDDPGRQMVYYQTGIGTYTSPAWTDAITQKVATTLDRGVAWYLYQHVGLLPSHNVEHIPFAYKLYASGGRKEEKDKKEENQEEEYMEEEDGWWNRAKFRARETLGVALPFLNKPIGDGYHEVLQQEEEPEYFGEPIPMESDDEFEQDESDPNEYIPEEFPCLGKSYLDEFEQGGPNGGPIPDEEISEKVAPSNAPLVGNPPDVAPPRKRYDPNLERHNRYGALGEGGDPSPKNTQPEAYKQTFCTPIVIDFVGVWDTVGSVGAIIPQTLPFIDYNPSILVFRHALALDEHRANFVPSLWDHTKTQKEYQNVREVWFRGQHSDIGGGSRPPVDSRNSHSVPFTKLGNIPLRWMVQQCLENNISIAFDQSAMELYRNEGVLERRPARPTFLAYRDGFGYLLPIMRQFNQETIRKVNRGEIPMSKETRSQILYEVAAHDYDRLDVKHEPFESAGKFSPWNFLEFVPSARPYQAEEGPELTHWPNLFKPRQVYRRNPNDPVYIHASVANFITTEDGATYRPNVTWRGYKNEEFPKIESFEGNPNTEPSDKQKAALKTALRLGWNETPTKWAQAKSSVASTGNKIKKLFGFGSSD</sequence>
<protein>
    <recommendedName>
        <fullName evidence="2">T6SS Phospholipase effector Tle1-like catalytic domain-containing protein</fullName>
    </recommendedName>
</protein>
<dbReference type="PANTHER" id="PTHR33840:SF1">
    <property type="entry name" value="TLE1 PHOSPHOLIPASE DOMAIN-CONTAINING PROTEIN"/>
    <property type="match status" value="1"/>
</dbReference>
<name>A0A8H3BS06_9AGAM</name>
<dbReference type="Proteomes" id="UP000663843">
    <property type="component" value="Unassembled WGS sequence"/>
</dbReference>
<reference evidence="3" key="1">
    <citation type="submission" date="2021-01" db="EMBL/GenBank/DDBJ databases">
        <authorList>
            <person name="Kaushik A."/>
        </authorList>
    </citation>
    <scope>NUCLEOTIDE SEQUENCE</scope>
    <source>
        <strain evidence="3">AG2-2IIIB</strain>
    </source>
</reference>
<feature type="domain" description="T6SS Phospholipase effector Tle1-like catalytic" evidence="2">
    <location>
        <begin position="144"/>
        <end position="219"/>
    </location>
</feature>
<organism evidence="3 4">
    <name type="scientific">Rhizoctonia solani</name>
    <dbReference type="NCBI Taxonomy" id="456999"/>
    <lineage>
        <taxon>Eukaryota</taxon>
        <taxon>Fungi</taxon>
        <taxon>Dikarya</taxon>
        <taxon>Basidiomycota</taxon>
        <taxon>Agaricomycotina</taxon>
        <taxon>Agaricomycetes</taxon>
        <taxon>Cantharellales</taxon>
        <taxon>Ceratobasidiaceae</taxon>
        <taxon>Rhizoctonia</taxon>
    </lineage>
</organism>
<dbReference type="InterPro" id="IPR018712">
    <property type="entry name" value="Tle1-like_cat"/>
</dbReference>
<feature type="domain" description="T6SS Phospholipase effector Tle1-like catalytic" evidence="2">
    <location>
        <begin position="405"/>
        <end position="527"/>
    </location>
</feature>
<accession>A0A8H3BS06</accession>
<dbReference type="PANTHER" id="PTHR33840">
    <property type="match status" value="1"/>
</dbReference>
<proteinExistence type="predicted"/>
<evidence type="ECO:0000259" key="2">
    <source>
        <dbReference type="Pfam" id="PF09994"/>
    </source>
</evidence>
<feature type="region of interest" description="Disordered" evidence="1">
    <location>
        <begin position="307"/>
        <end position="330"/>
    </location>
</feature>
<evidence type="ECO:0000313" key="4">
    <source>
        <dbReference type="Proteomes" id="UP000663843"/>
    </source>
</evidence>
<dbReference type="EMBL" id="CAJMWT010003099">
    <property type="protein sequence ID" value="CAE6463378.1"/>
    <property type="molecule type" value="Genomic_DNA"/>
</dbReference>
<feature type="compositionally biased region" description="Acidic residues" evidence="1">
    <location>
        <begin position="311"/>
        <end position="323"/>
    </location>
</feature>
<evidence type="ECO:0000313" key="3">
    <source>
        <dbReference type="EMBL" id="CAE6463378.1"/>
    </source>
</evidence>
<dbReference type="AlphaFoldDB" id="A0A8H3BS06"/>
<feature type="region of interest" description="Disordered" evidence="1">
    <location>
        <begin position="363"/>
        <end position="409"/>
    </location>
</feature>